<comment type="similarity">
    <text evidence="4">Belongs to the HemJ family.</text>
</comment>
<feature type="transmembrane region" description="Helical" evidence="15">
    <location>
        <begin position="123"/>
        <end position="142"/>
    </location>
</feature>
<sequence>MTEWLVSIVPLFKTLHLVALSVWCGGLIALPMMLSRHGSLISQGDYKIVRHRTHITYTIIVTPAAIIAVIVGTWLIFLRQVFVPWLFAKLVFVALLLVLHVWIGHSIVRIAEEPGDHTPPSPYLPVTGVLACATAILFFVLGKPDLDGVDMPQWLLEPRGGHLPFAIPSR</sequence>
<feature type="transmembrane region" description="Helical" evidence="15">
    <location>
        <begin position="55"/>
        <end position="77"/>
    </location>
</feature>
<evidence type="ECO:0000256" key="10">
    <source>
        <dbReference type="ARBA" id="ARBA00022989"/>
    </source>
</evidence>
<dbReference type="GO" id="GO:0006782">
    <property type="term" value="P:protoporphyrinogen IX biosynthetic process"/>
    <property type="evidence" value="ECO:0007669"/>
    <property type="project" value="UniProtKB-UniPathway"/>
</dbReference>
<evidence type="ECO:0000256" key="1">
    <source>
        <dbReference type="ARBA" id="ARBA00001970"/>
    </source>
</evidence>
<dbReference type="GO" id="GO:0016491">
    <property type="term" value="F:oxidoreductase activity"/>
    <property type="evidence" value="ECO:0007669"/>
    <property type="project" value="UniProtKB-KW"/>
</dbReference>
<evidence type="ECO:0000256" key="7">
    <source>
        <dbReference type="ARBA" id="ARBA00022617"/>
    </source>
</evidence>
<keyword evidence="9" id="KW-0479">Metal-binding</keyword>
<feature type="transmembrane region" description="Helical" evidence="15">
    <location>
        <begin position="83"/>
        <end position="103"/>
    </location>
</feature>
<dbReference type="InterPro" id="IPR005265">
    <property type="entry name" value="HemJ-like"/>
</dbReference>
<evidence type="ECO:0000256" key="5">
    <source>
        <dbReference type="ARBA" id="ARBA00017504"/>
    </source>
</evidence>
<feature type="transmembrane region" description="Helical" evidence="15">
    <location>
        <begin position="15"/>
        <end position="34"/>
    </location>
</feature>
<comment type="catalytic activity">
    <reaction evidence="14">
        <text>protoporphyrinogen IX + 3 A = protoporphyrin IX + 3 AH2</text>
        <dbReference type="Rhea" id="RHEA:62000"/>
        <dbReference type="ChEBI" id="CHEBI:13193"/>
        <dbReference type="ChEBI" id="CHEBI:17499"/>
        <dbReference type="ChEBI" id="CHEBI:57306"/>
        <dbReference type="ChEBI" id="CHEBI:57307"/>
    </reaction>
</comment>
<dbReference type="OrthoDB" id="7570050at2"/>
<dbReference type="UniPathway" id="UPA00251">
    <property type="reaction ID" value="UER00324"/>
</dbReference>
<evidence type="ECO:0000256" key="2">
    <source>
        <dbReference type="ARBA" id="ARBA00004651"/>
    </source>
</evidence>
<keyword evidence="8 15" id="KW-0812">Transmembrane</keyword>
<gene>
    <name evidence="16" type="ORF">SAMN05877838_3942</name>
</gene>
<evidence type="ECO:0000256" key="12">
    <source>
        <dbReference type="ARBA" id="ARBA00023004"/>
    </source>
</evidence>
<dbReference type="GO" id="GO:0046872">
    <property type="term" value="F:metal ion binding"/>
    <property type="evidence" value="ECO:0007669"/>
    <property type="project" value="UniProtKB-KW"/>
</dbReference>
<dbReference type="Pfam" id="PF03653">
    <property type="entry name" value="UPF0093"/>
    <property type="match status" value="1"/>
</dbReference>
<evidence type="ECO:0000256" key="4">
    <source>
        <dbReference type="ARBA" id="ARBA00006501"/>
    </source>
</evidence>
<keyword evidence="11" id="KW-0560">Oxidoreductase</keyword>
<evidence type="ECO:0000256" key="13">
    <source>
        <dbReference type="ARBA" id="ARBA00023136"/>
    </source>
</evidence>
<evidence type="ECO:0000256" key="6">
    <source>
        <dbReference type="ARBA" id="ARBA00022475"/>
    </source>
</evidence>
<keyword evidence="10 15" id="KW-1133">Transmembrane helix</keyword>
<dbReference type="RefSeq" id="WP_097109463.1">
    <property type="nucleotide sequence ID" value="NZ_OCPC01000007.1"/>
</dbReference>
<keyword evidence="17" id="KW-1185">Reference proteome</keyword>
<proteinExistence type="inferred from homology"/>
<evidence type="ECO:0000313" key="17">
    <source>
        <dbReference type="Proteomes" id="UP000219465"/>
    </source>
</evidence>
<evidence type="ECO:0000313" key="16">
    <source>
        <dbReference type="EMBL" id="SOE18992.1"/>
    </source>
</evidence>
<evidence type="ECO:0000256" key="14">
    <source>
        <dbReference type="ARBA" id="ARBA00048390"/>
    </source>
</evidence>
<dbReference type="PANTHER" id="PTHR40255:SF1">
    <property type="entry name" value="PROTOPORPHYRINOGEN IX OXIDASE"/>
    <property type="match status" value="1"/>
</dbReference>
<evidence type="ECO:0000256" key="15">
    <source>
        <dbReference type="SAM" id="Phobius"/>
    </source>
</evidence>
<keyword evidence="6" id="KW-1003">Cell membrane</keyword>
<dbReference type="AlphaFoldDB" id="A0A286IFY5"/>
<evidence type="ECO:0000256" key="9">
    <source>
        <dbReference type="ARBA" id="ARBA00022723"/>
    </source>
</evidence>
<keyword evidence="7" id="KW-0349">Heme</keyword>
<dbReference type="EMBL" id="OCPC01000007">
    <property type="protein sequence ID" value="SOE18992.1"/>
    <property type="molecule type" value="Genomic_DNA"/>
</dbReference>
<comment type="cofactor">
    <cofactor evidence="1">
        <name>heme b</name>
        <dbReference type="ChEBI" id="CHEBI:60344"/>
    </cofactor>
</comment>
<comment type="pathway">
    <text evidence="3">Porphyrin-containing compound metabolism; protoporphyrin-IX biosynthesis; protoporphyrin-IX from protoporphyrinogen-IX: step 1/1.</text>
</comment>
<evidence type="ECO:0000256" key="8">
    <source>
        <dbReference type="ARBA" id="ARBA00022692"/>
    </source>
</evidence>
<comment type="subcellular location">
    <subcellularLocation>
        <location evidence="2">Cell membrane</location>
        <topology evidence="2">Multi-pass membrane protein</topology>
    </subcellularLocation>
</comment>
<protein>
    <recommendedName>
        <fullName evidence="5">Protoporphyrinogen IX oxidase</fullName>
    </recommendedName>
</protein>
<evidence type="ECO:0000256" key="11">
    <source>
        <dbReference type="ARBA" id="ARBA00023002"/>
    </source>
</evidence>
<reference evidence="17" key="1">
    <citation type="submission" date="2017-08" db="EMBL/GenBank/DDBJ databases">
        <authorList>
            <person name="Varghese N."/>
            <person name="Submissions S."/>
        </authorList>
    </citation>
    <scope>NUCLEOTIDE SEQUENCE [LARGE SCALE GENOMIC DNA]</scope>
    <source>
        <strain evidence="17">KCTC 23107</strain>
    </source>
</reference>
<organism evidence="16 17">
    <name type="scientific">Hoeflea halophila</name>
    <dbReference type="NCBI Taxonomy" id="714899"/>
    <lineage>
        <taxon>Bacteria</taxon>
        <taxon>Pseudomonadati</taxon>
        <taxon>Pseudomonadota</taxon>
        <taxon>Alphaproteobacteria</taxon>
        <taxon>Hyphomicrobiales</taxon>
        <taxon>Rhizobiaceae</taxon>
        <taxon>Hoeflea</taxon>
    </lineage>
</organism>
<accession>A0A286IFY5</accession>
<dbReference type="GO" id="GO:0005886">
    <property type="term" value="C:plasma membrane"/>
    <property type="evidence" value="ECO:0007669"/>
    <property type="project" value="UniProtKB-SubCell"/>
</dbReference>
<keyword evidence="12" id="KW-0408">Iron</keyword>
<name>A0A286IFY5_9HYPH</name>
<dbReference type="Proteomes" id="UP000219465">
    <property type="component" value="Unassembled WGS sequence"/>
</dbReference>
<evidence type="ECO:0000256" key="3">
    <source>
        <dbReference type="ARBA" id="ARBA00005073"/>
    </source>
</evidence>
<dbReference type="PANTHER" id="PTHR40255">
    <property type="entry name" value="UPF0093 MEMBRANE PROTEIN SLR1790"/>
    <property type="match status" value="1"/>
</dbReference>
<keyword evidence="13 15" id="KW-0472">Membrane</keyword>